<feature type="transmembrane region" description="Helical" evidence="1">
    <location>
        <begin position="205"/>
        <end position="228"/>
    </location>
</feature>
<name>A0A834FZV7_RHOSS</name>
<feature type="transmembrane region" description="Helical" evidence="1">
    <location>
        <begin position="159"/>
        <end position="178"/>
    </location>
</feature>
<proteinExistence type="predicted"/>
<evidence type="ECO:0000313" key="3">
    <source>
        <dbReference type="Proteomes" id="UP000626092"/>
    </source>
</evidence>
<evidence type="ECO:0000313" key="2">
    <source>
        <dbReference type="EMBL" id="KAF7120527.1"/>
    </source>
</evidence>
<keyword evidence="1" id="KW-0812">Transmembrane</keyword>
<dbReference type="OrthoDB" id="10364439at2759"/>
<organism evidence="2 3">
    <name type="scientific">Rhododendron simsii</name>
    <name type="common">Sims's rhododendron</name>
    <dbReference type="NCBI Taxonomy" id="118357"/>
    <lineage>
        <taxon>Eukaryota</taxon>
        <taxon>Viridiplantae</taxon>
        <taxon>Streptophyta</taxon>
        <taxon>Embryophyta</taxon>
        <taxon>Tracheophyta</taxon>
        <taxon>Spermatophyta</taxon>
        <taxon>Magnoliopsida</taxon>
        <taxon>eudicotyledons</taxon>
        <taxon>Gunneridae</taxon>
        <taxon>Pentapetalae</taxon>
        <taxon>asterids</taxon>
        <taxon>Ericales</taxon>
        <taxon>Ericaceae</taxon>
        <taxon>Ericoideae</taxon>
        <taxon>Rhodoreae</taxon>
        <taxon>Rhododendron</taxon>
    </lineage>
</organism>
<gene>
    <name evidence="2" type="ORF">RHSIM_Rhsim13G0220500</name>
</gene>
<reference evidence="2" key="1">
    <citation type="submission" date="2019-11" db="EMBL/GenBank/DDBJ databases">
        <authorList>
            <person name="Liu Y."/>
            <person name="Hou J."/>
            <person name="Li T.-Q."/>
            <person name="Guan C.-H."/>
            <person name="Wu X."/>
            <person name="Wu H.-Z."/>
            <person name="Ling F."/>
            <person name="Zhang R."/>
            <person name="Shi X.-G."/>
            <person name="Ren J.-P."/>
            <person name="Chen E.-F."/>
            <person name="Sun J.-M."/>
        </authorList>
    </citation>
    <scope>NUCLEOTIDE SEQUENCE</scope>
    <source>
        <strain evidence="2">Adult_tree_wgs_1</strain>
        <tissue evidence="2">Leaves</tissue>
    </source>
</reference>
<evidence type="ECO:0000256" key="1">
    <source>
        <dbReference type="SAM" id="Phobius"/>
    </source>
</evidence>
<keyword evidence="1" id="KW-0472">Membrane</keyword>
<dbReference type="AlphaFoldDB" id="A0A834FZV7"/>
<protein>
    <recommendedName>
        <fullName evidence="4">Transmembrane protein</fullName>
    </recommendedName>
</protein>
<sequence length="256" mass="29042">MEAAPNEEYEEELLDEEEELLDEEELLMAHVLEHIEETELNGDVPEVRHPPEIYIYVTAGLFFVIGISVGILWKIQSMATSNRDVISSSPVKRLFKKLSIQASQRDKFRGDDFAKLYSMGKNMKKSSNEEELLLAMIKNMKVAELADGIPPFRKPPQTYIYITLALFLMTIIAIFPVVTTKRMILSNEAVISSSPPAVSWIINRFQVLIAVMIVSMVVACLSLAILYFSVEDDDNVNTFILHQPRGMIMRNIELDA</sequence>
<comment type="caution">
    <text evidence="2">The sequence shown here is derived from an EMBL/GenBank/DDBJ whole genome shotgun (WGS) entry which is preliminary data.</text>
</comment>
<dbReference type="EMBL" id="WJXA01000013">
    <property type="protein sequence ID" value="KAF7120527.1"/>
    <property type="molecule type" value="Genomic_DNA"/>
</dbReference>
<evidence type="ECO:0008006" key="4">
    <source>
        <dbReference type="Google" id="ProtNLM"/>
    </source>
</evidence>
<keyword evidence="1" id="KW-1133">Transmembrane helix</keyword>
<keyword evidence="3" id="KW-1185">Reference proteome</keyword>
<accession>A0A834FZV7</accession>
<dbReference type="Proteomes" id="UP000626092">
    <property type="component" value="Unassembled WGS sequence"/>
</dbReference>
<feature type="transmembrane region" description="Helical" evidence="1">
    <location>
        <begin position="53"/>
        <end position="73"/>
    </location>
</feature>